<dbReference type="PANTHER" id="PTHR33057">
    <property type="entry name" value="TRANSCRIPTION REPRESSOR OFP7-RELATED"/>
    <property type="match status" value="1"/>
</dbReference>
<evidence type="ECO:0000256" key="5">
    <source>
        <dbReference type="ARBA" id="ARBA00023242"/>
    </source>
</evidence>
<dbReference type="PROSITE" id="PS51754">
    <property type="entry name" value="OVATE"/>
    <property type="match status" value="1"/>
</dbReference>
<reference evidence="8" key="1">
    <citation type="submission" date="2022-07" db="EMBL/GenBank/DDBJ databases">
        <authorList>
            <person name="Macas J."/>
            <person name="Novak P."/>
            <person name="Neumann P."/>
        </authorList>
    </citation>
    <scope>NUCLEOTIDE SEQUENCE</scope>
</reference>
<gene>
    <name evidence="8" type="ORF">CEPIT_LOCUS24187</name>
</gene>
<dbReference type="InterPro" id="IPR006458">
    <property type="entry name" value="Ovate_C"/>
</dbReference>
<dbReference type="NCBIfam" id="TIGR01568">
    <property type="entry name" value="A_thal_3678"/>
    <property type="match status" value="1"/>
</dbReference>
<evidence type="ECO:0000256" key="6">
    <source>
        <dbReference type="RuleBase" id="RU367028"/>
    </source>
</evidence>
<comment type="caution">
    <text evidence="8">The sequence shown here is derived from an EMBL/GenBank/DDBJ whole genome shotgun (WGS) entry which is preliminary data.</text>
</comment>
<organism evidence="8 9">
    <name type="scientific">Cuscuta epithymum</name>
    <dbReference type="NCBI Taxonomy" id="186058"/>
    <lineage>
        <taxon>Eukaryota</taxon>
        <taxon>Viridiplantae</taxon>
        <taxon>Streptophyta</taxon>
        <taxon>Embryophyta</taxon>
        <taxon>Tracheophyta</taxon>
        <taxon>Spermatophyta</taxon>
        <taxon>Magnoliopsida</taxon>
        <taxon>eudicotyledons</taxon>
        <taxon>Gunneridae</taxon>
        <taxon>Pentapetalae</taxon>
        <taxon>asterids</taxon>
        <taxon>lamiids</taxon>
        <taxon>Solanales</taxon>
        <taxon>Convolvulaceae</taxon>
        <taxon>Cuscuteae</taxon>
        <taxon>Cuscuta</taxon>
        <taxon>Cuscuta subgen. Cuscuta</taxon>
    </lineage>
</organism>
<evidence type="ECO:0000256" key="4">
    <source>
        <dbReference type="ARBA" id="ARBA00023163"/>
    </source>
</evidence>
<keyword evidence="2 6" id="KW-0678">Repressor</keyword>
<keyword evidence="4 6" id="KW-0804">Transcription</keyword>
<evidence type="ECO:0000256" key="1">
    <source>
        <dbReference type="ARBA" id="ARBA00004123"/>
    </source>
</evidence>
<comment type="subcellular location">
    <subcellularLocation>
        <location evidence="1 6">Nucleus</location>
    </subcellularLocation>
</comment>
<dbReference type="GO" id="GO:0005634">
    <property type="term" value="C:nucleus"/>
    <property type="evidence" value="ECO:0007669"/>
    <property type="project" value="UniProtKB-SubCell"/>
</dbReference>
<dbReference type="PANTHER" id="PTHR33057:SF26">
    <property type="entry name" value="TRANSCRIPTION REPRESSOR OFP13"/>
    <property type="match status" value="1"/>
</dbReference>
<dbReference type="InterPro" id="IPR038933">
    <property type="entry name" value="Ovate"/>
</dbReference>
<keyword evidence="5 6" id="KW-0539">Nucleus</keyword>
<evidence type="ECO:0000256" key="3">
    <source>
        <dbReference type="ARBA" id="ARBA00023015"/>
    </source>
</evidence>
<comment type="function">
    <text evidence="6">Transcriptional repressor that regulates multiple aspects of plant growth and development.</text>
</comment>
<name>A0AAV0EDU3_9ASTE</name>
<evidence type="ECO:0000313" key="9">
    <source>
        <dbReference type="Proteomes" id="UP001152523"/>
    </source>
</evidence>
<keyword evidence="3 6" id="KW-0805">Transcription regulation</keyword>
<feature type="domain" description="OVATE" evidence="7">
    <location>
        <begin position="142"/>
        <end position="201"/>
    </location>
</feature>
<evidence type="ECO:0000259" key="7">
    <source>
        <dbReference type="PROSITE" id="PS51754"/>
    </source>
</evidence>
<dbReference type="Proteomes" id="UP001152523">
    <property type="component" value="Unassembled WGS sequence"/>
</dbReference>
<keyword evidence="9" id="KW-1185">Reference proteome</keyword>
<proteinExistence type="predicted"/>
<accession>A0AAV0EDU3</accession>
<dbReference type="AlphaFoldDB" id="A0AAV0EDU3"/>
<dbReference type="Pfam" id="PF04844">
    <property type="entry name" value="Ovate"/>
    <property type="match status" value="1"/>
</dbReference>
<evidence type="ECO:0000313" key="8">
    <source>
        <dbReference type="EMBL" id="CAH9122059.1"/>
    </source>
</evidence>
<protein>
    <recommendedName>
        <fullName evidence="6">Transcription repressor</fullName>
    </recommendedName>
    <alternativeName>
        <fullName evidence="6">Ovate family protein</fullName>
    </alternativeName>
</protein>
<sequence length="249" mass="27776">MAKKKIMKLHILSSVFNKNRERKENLYSWQRYSCRANPKTLSFRSNAAVSGGDAMFQTVNSVYLDPSNSTLESFSFSAESDDEQIIITGVRSDRLIFDRGGISSSIAKLEPLPENQENVEKQREEEEDAGEVGFPFEESVMVSIDSDDPYLDFKKSMAEMVESRGINDWDSLQELLGWYWKMNSPMNHGVIVRAFMDLLVGLIFPPSCPSPCRSSNAVRTSYSSAVSLLSSPANSPLSSKFSVDLSHGG</sequence>
<dbReference type="GO" id="GO:0045892">
    <property type="term" value="P:negative regulation of DNA-templated transcription"/>
    <property type="evidence" value="ECO:0007669"/>
    <property type="project" value="UniProtKB-UniRule"/>
</dbReference>
<evidence type="ECO:0000256" key="2">
    <source>
        <dbReference type="ARBA" id="ARBA00022491"/>
    </source>
</evidence>
<dbReference type="EMBL" id="CAMAPF010000923">
    <property type="protein sequence ID" value="CAH9122059.1"/>
    <property type="molecule type" value="Genomic_DNA"/>
</dbReference>